<keyword evidence="7 9" id="KW-1133">Transmembrane helix</keyword>
<feature type="transmembrane region" description="Helical" evidence="9">
    <location>
        <begin position="81"/>
        <end position="103"/>
    </location>
</feature>
<feature type="non-terminal residue" evidence="10">
    <location>
        <position position="1"/>
    </location>
</feature>
<keyword evidence="6" id="KW-0653">Protein transport</keyword>
<proteinExistence type="inferred from homology"/>
<dbReference type="GO" id="GO:0016020">
    <property type="term" value="C:membrane"/>
    <property type="evidence" value="ECO:0007669"/>
    <property type="project" value="UniProtKB-SubCell"/>
</dbReference>
<feature type="transmembrane region" description="Helical" evidence="9">
    <location>
        <begin position="494"/>
        <end position="518"/>
    </location>
</feature>
<feature type="transmembrane region" description="Helical" evidence="9">
    <location>
        <begin position="578"/>
        <end position="602"/>
    </location>
</feature>
<evidence type="ECO:0000256" key="1">
    <source>
        <dbReference type="ARBA" id="ARBA00004141"/>
    </source>
</evidence>
<feature type="transmembrane region" description="Helical" evidence="9">
    <location>
        <begin position="414"/>
        <end position="436"/>
    </location>
</feature>
<dbReference type="InterPro" id="IPR004813">
    <property type="entry name" value="OPT"/>
</dbReference>
<keyword evidence="4 9" id="KW-0812">Transmembrane</keyword>
<feature type="transmembrane region" description="Helical" evidence="9">
    <location>
        <begin position="263"/>
        <end position="282"/>
    </location>
</feature>
<feature type="transmembrane region" description="Helical" evidence="9">
    <location>
        <begin position="899"/>
        <end position="922"/>
    </location>
</feature>
<feature type="transmembrane region" description="Helical" evidence="9">
    <location>
        <begin position="342"/>
        <end position="362"/>
    </location>
</feature>
<dbReference type="GO" id="GO:0015031">
    <property type="term" value="P:protein transport"/>
    <property type="evidence" value="ECO:0007669"/>
    <property type="project" value="UniProtKB-KW"/>
</dbReference>
<evidence type="ECO:0000256" key="2">
    <source>
        <dbReference type="ARBA" id="ARBA00008807"/>
    </source>
</evidence>
<comment type="similarity">
    <text evidence="2">Belongs to the oligopeptide OPT transporter family.</text>
</comment>
<dbReference type="OMA" id="HCFLFWG"/>
<comment type="subcellular location">
    <subcellularLocation>
        <location evidence="1">Membrane</location>
        <topology evidence="1">Multi-pass membrane protein</topology>
    </subcellularLocation>
</comment>
<dbReference type="GO" id="GO:0035673">
    <property type="term" value="F:oligopeptide transmembrane transporter activity"/>
    <property type="evidence" value="ECO:0007669"/>
    <property type="project" value="InterPro"/>
</dbReference>
<dbReference type="InterPro" id="IPR004648">
    <property type="entry name" value="Oligpept_transpt"/>
</dbReference>
<evidence type="ECO:0000256" key="3">
    <source>
        <dbReference type="ARBA" id="ARBA00022448"/>
    </source>
</evidence>
<evidence type="ECO:0000256" key="7">
    <source>
        <dbReference type="ARBA" id="ARBA00022989"/>
    </source>
</evidence>
<feature type="transmembrane region" description="Helical" evidence="9">
    <location>
        <begin position="648"/>
        <end position="670"/>
    </location>
</feature>
<dbReference type="PANTHER" id="PTHR22601">
    <property type="entry name" value="ISP4 LIKE PROTEIN"/>
    <property type="match status" value="1"/>
</dbReference>
<feature type="transmembrane region" description="Helical" evidence="9">
    <location>
        <begin position="207"/>
        <end position="229"/>
    </location>
</feature>
<evidence type="ECO:0000313" key="10">
    <source>
        <dbReference type="EMBL" id="RFU25709.1"/>
    </source>
</evidence>
<protein>
    <submittedName>
        <fullName evidence="10">Uncharacterized protein</fullName>
    </submittedName>
</protein>
<feature type="transmembrane region" description="Helical" evidence="9">
    <location>
        <begin position="730"/>
        <end position="756"/>
    </location>
</feature>
<comment type="caution">
    <text evidence="10">The sequence shown here is derived from an EMBL/GenBank/DDBJ whole genome shotgun (WGS) entry which is preliminary data.</text>
</comment>
<dbReference type="AlphaFoldDB" id="A0A3E2GX60"/>
<dbReference type="OrthoDB" id="9986677at2759"/>
<evidence type="ECO:0000256" key="6">
    <source>
        <dbReference type="ARBA" id="ARBA00022927"/>
    </source>
</evidence>
<name>A0A3E2GX60_SCYLI</name>
<keyword evidence="11" id="KW-1185">Reference proteome</keyword>
<dbReference type="NCBIfam" id="TIGR00728">
    <property type="entry name" value="OPT_sfam"/>
    <property type="match status" value="1"/>
</dbReference>
<gene>
    <name evidence="10" type="ORF">B7463_g10629</name>
</gene>
<evidence type="ECO:0000256" key="5">
    <source>
        <dbReference type="ARBA" id="ARBA00022856"/>
    </source>
</evidence>
<reference evidence="10 11" key="1">
    <citation type="submission" date="2018-05" db="EMBL/GenBank/DDBJ databases">
        <title>Draft genome sequence of Scytalidium lignicola DSM 105466, a ubiquitous saprotrophic fungus.</title>
        <authorList>
            <person name="Buettner E."/>
            <person name="Gebauer A.M."/>
            <person name="Hofrichter M."/>
            <person name="Liers C."/>
            <person name="Kellner H."/>
        </authorList>
    </citation>
    <scope>NUCLEOTIDE SEQUENCE [LARGE SCALE GENOMIC DNA]</scope>
    <source>
        <strain evidence="10 11">DSM 105466</strain>
    </source>
</reference>
<keyword evidence="3" id="KW-0813">Transport</keyword>
<evidence type="ECO:0000256" key="4">
    <source>
        <dbReference type="ARBA" id="ARBA00022692"/>
    </source>
</evidence>
<keyword evidence="8 9" id="KW-0472">Membrane</keyword>
<dbReference type="Proteomes" id="UP000258309">
    <property type="component" value="Unassembled WGS sequence"/>
</dbReference>
<organism evidence="10 11">
    <name type="scientific">Scytalidium lignicola</name>
    <name type="common">Hyphomycete</name>
    <dbReference type="NCBI Taxonomy" id="5539"/>
    <lineage>
        <taxon>Eukaryota</taxon>
        <taxon>Fungi</taxon>
        <taxon>Dikarya</taxon>
        <taxon>Ascomycota</taxon>
        <taxon>Pezizomycotina</taxon>
        <taxon>Leotiomycetes</taxon>
        <taxon>Leotiomycetes incertae sedis</taxon>
        <taxon>Scytalidium</taxon>
    </lineage>
</organism>
<feature type="transmembrane region" description="Helical" evidence="9">
    <location>
        <begin position="469"/>
        <end position="488"/>
    </location>
</feature>
<dbReference type="Pfam" id="PF03169">
    <property type="entry name" value="OPT"/>
    <property type="match status" value="1"/>
</dbReference>
<keyword evidence="5" id="KW-0571">Peptide transport</keyword>
<dbReference type="EMBL" id="NCSJ02000312">
    <property type="protein sequence ID" value="RFU25709.1"/>
    <property type="molecule type" value="Genomic_DNA"/>
</dbReference>
<feature type="transmembrane region" description="Helical" evidence="9">
    <location>
        <begin position="867"/>
        <end position="892"/>
    </location>
</feature>
<accession>A0A3E2GX60</accession>
<evidence type="ECO:0000313" key="11">
    <source>
        <dbReference type="Proteomes" id="UP000258309"/>
    </source>
</evidence>
<sequence>MPDPTTVTVVAGTANPIEGKGDDVEISKEGVQVLDTEITAVPTLYDSEQEKDDGSEDVIIVTGADAAAHLLPLRDDGEPALTFRSIFLASGLSAFQAIMYQIYNFKPTFITIQGTFIVLIAYFLGKAWAAFLPRGDRLEARWRGRGGVGKPPRWISVISFFNHGPWSLKEHAVCAITATSASNAAASTMVFAAQDLFYDLPLSATTVILSTISIGLFGYGIAGIMRPIAVWHVDSVYWSTLPTVKTLQGLHWQDLKNSKPLRFFWYAFGGMFVYEFFPAYIFPFLNSISIPCLAAMHATGSKAAALTSVFGGSINNEGMGLFNFSFDWQYITSFQTSLPLKLQANAAAGFLFCYIAMVGIYYTNGWDSKSLPFMSTRLLSEDGTSYPIAKVFVGGVLDKDALARYGIPRLTGTFAYAMFMANAAIGALIAHCILFWGKDIAKAYKSARKGSYDDRHHAYMAKHYKETPWWWYIGVLIFSFVLGLVVIIKENITLPVWGYIVSLLLGIAIAPFSTILYARYGNGIATNNLSKMLAGLMLPGRPVGNMYFAAWSHNVINNTVNLCNDLKMGEYLKIPSRVMFLTQIYGTILGGFINYAMMIAIVTGNRELLVDGNGDSSWSGATIQSFNTNAASWALAKYLYQTGTRYSMVPIGLAIGAGAVVIHRIVIYFIPNPNFKGFPLSELNLPQFIQYAGYIPYNQSQTCVIWSQIIAGFFTQFYLRNYRPRIFKDYSYLVTGAFDGASLTVLFILSFAVFGAGGPAVPFPSWWGNNTKGNYDFCPIADISDYTGNKNLIVKLLDSNRLCKAASPLVAAASPISEGVHSTDFKRPAEPDAFLAGDTQIMAKKSNKSDAVPDTESSTAKTSFGRAWFFEILASTISVIALVVIVLLLHVYDGQPIPLWLLGITINTLLQLFPILAAIILLTSALTSTLTLATLATRNLQAITHDGFATTGKSTTLSKAIGDGTSSSINGLMLVPMVMSAISLIGNQTSPRLSATCSTGNCRWGTFDSLALCAAMNDVSGLLHDSEPEASLPNGLSLSPYRSMYLPHQLIQITSVKVNPFGAELTDEEPPPLSSANDTMSFGNRSDLFNTGLYDVSLIFLGN</sequence>
<feature type="non-terminal residue" evidence="10">
    <location>
        <position position="1103"/>
    </location>
</feature>
<feature type="transmembrane region" description="Helical" evidence="9">
    <location>
        <begin position="109"/>
        <end position="132"/>
    </location>
</feature>
<evidence type="ECO:0000256" key="9">
    <source>
        <dbReference type="SAM" id="Phobius"/>
    </source>
</evidence>
<evidence type="ECO:0000256" key="8">
    <source>
        <dbReference type="ARBA" id="ARBA00023136"/>
    </source>
</evidence>